<feature type="domain" description="HTH tetR-type" evidence="4">
    <location>
        <begin position="30"/>
        <end position="90"/>
    </location>
</feature>
<protein>
    <submittedName>
        <fullName evidence="5">TetR/AcrR family transcriptional regulator</fullName>
    </submittedName>
</protein>
<dbReference type="SUPFAM" id="SSF46689">
    <property type="entry name" value="Homeodomain-like"/>
    <property type="match status" value="1"/>
</dbReference>
<evidence type="ECO:0000313" key="6">
    <source>
        <dbReference type="Proteomes" id="UP001448858"/>
    </source>
</evidence>
<dbReference type="PROSITE" id="PS01081">
    <property type="entry name" value="HTH_TETR_1"/>
    <property type="match status" value="1"/>
</dbReference>
<reference evidence="5 6" key="1">
    <citation type="submission" date="2024-04" db="EMBL/GenBank/DDBJ databases">
        <title>Arthrobacter sp. from Plains bison fecal sample.</title>
        <authorList>
            <person name="Ruzzini A."/>
        </authorList>
    </citation>
    <scope>NUCLEOTIDE SEQUENCE [LARGE SCALE GENOMIC DNA]</scope>
    <source>
        <strain evidence="5 6">EINP1</strain>
    </source>
</reference>
<gene>
    <name evidence="5" type="ORF">AAE021_09810</name>
</gene>
<feature type="region of interest" description="Disordered" evidence="3">
    <location>
        <begin position="1"/>
        <end position="25"/>
    </location>
</feature>
<evidence type="ECO:0000256" key="2">
    <source>
        <dbReference type="PROSITE-ProRule" id="PRU00335"/>
    </source>
</evidence>
<organism evidence="5 6">
    <name type="scientific">Arthrobacter citreus</name>
    <dbReference type="NCBI Taxonomy" id="1670"/>
    <lineage>
        <taxon>Bacteria</taxon>
        <taxon>Bacillati</taxon>
        <taxon>Actinomycetota</taxon>
        <taxon>Actinomycetes</taxon>
        <taxon>Micrococcales</taxon>
        <taxon>Micrococcaceae</taxon>
        <taxon>Arthrobacter</taxon>
    </lineage>
</organism>
<keyword evidence="6" id="KW-1185">Reference proteome</keyword>
<dbReference type="Pfam" id="PF17932">
    <property type="entry name" value="TetR_C_24"/>
    <property type="match status" value="1"/>
</dbReference>
<dbReference type="InterPro" id="IPR050109">
    <property type="entry name" value="HTH-type_TetR-like_transc_reg"/>
</dbReference>
<dbReference type="InterPro" id="IPR009057">
    <property type="entry name" value="Homeodomain-like_sf"/>
</dbReference>
<accession>A0ABZ2ZQZ0</accession>
<dbReference type="Proteomes" id="UP001448858">
    <property type="component" value="Chromosome"/>
</dbReference>
<dbReference type="Gene3D" id="1.10.357.10">
    <property type="entry name" value="Tetracycline Repressor, domain 2"/>
    <property type="match status" value="1"/>
</dbReference>
<dbReference type="EMBL" id="CP151657">
    <property type="protein sequence ID" value="WZP14505.1"/>
    <property type="molecule type" value="Genomic_DNA"/>
</dbReference>
<proteinExistence type="predicted"/>
<dbReference type="Pfam" id="PF00440">
    <property type="entry name" value="TetR_N"/>
    <property type="match status" value="1"/>
</dbReference>
<evidence type="ECO:0000256" key="1">
    <source>
        <dbReference type="ARBA" id="ARBA00023125"/>
    </source>
</evidence>
<dbReference type="RefSeq" id="WP_342022157.1">
    <property type="nucleotide sequence ID" value="NZ_CP151657.1"/>
</dbReference>
<dbReference type="PANTHER" id="PTHR30055">
    <property type="entry name" value="HTH-TYPE TRANSCRIPTIONAL REGULATOR RUTR"/>
    <property type="match status" value="1"/>
</dbReference>
<dbReference type="PRINTS" id="PR00455">
    <property type="entry name" value="HTHTETR"/>
</dbReference>
<feature type="DNA-binding region" description="H-T-H motif" evidence="2">
    <location>
        <begin position="53"/>
        <end position="72"/>
    </location>
</feature>
<dbReference type="InterPro" id="IPR023772">
    <property type="entry name" value="DNA-bd_HTH_TetR-type_CS"/>
</dbReference>
<keyword evidence="1 2" id="KW-0238">DNA-binding</keyword>
<evidence type="ECO:0000256" key="3">
    <source>
        <dbReference type="SAM" id="MobiDB-lite"/>
    </source>
</evidence>
<dbReference type="PANTHER" id="PTHR30055:SF237">
    <property type="entry name" value="TRANSCRIPTIONAL REPRESSOR MCE3R"/>
    <property type="match status" value="1"/>
</dbReference>
<evidence type="ECO:0000313" key="5">
    <source>
        <dbReference type="EMBL" id="WZP14505.1"/>
    </source>
</evidence>
<evidence type="ECO:0000259" key="4">
    <source>
        <dbReference type="PROSITE" id="PS50977"/>
    </source>
</evidence>
<dbReference type="InterPro" id="IPR001647">
    <property type="entry name" value="HTH_TetR"/>
</dbReference>
<sequence length="215" mass="22829">MDAAKEEAPAAPLKRPAPPAHATGRSLAKASRRAAMLDAAAALFAERGYNGVSIEELGAASGVSGPAVYRHFSGKPAVLSALLVGVSEDLLAGGNAVVAESATADAALRGLVEFHVDFALRQANVIRVQDRDFSSLPPDDEHKVRTLQRQYVEVWVDALSALHPDCGLPLLRHRAQAVFGLINSTSHTLHGKMKARETARLRSLLETMAWAALNA</sequence>
<dbReference type="PROSITE" id="PS50977">
    <property type="entry name" value="HTH_TETR_2"/>
    <property type="match status" value="1"/>
</dbReference>
<name>A0ABZ2ZQZ0_9MICC</name>
<dbReference type="Gene3D" id="1.10.10.60">
    <property type="entry name" value="Homeodomain-like"/>
    <property type="match status" value="1"/>
</dbReference>
<dbReference type="InterPro" id="IPR041490">
    <property type="entry name" value="KstR2_TetR_C"/>
</dbReference>